<dbReference type="GO" id="GO:0031124">
    <property type="term" value="P:mRNA 3'-end processing"/>
    <property type="evidence" value="ECO:0007669"/>
    <property type="project" value="InterPro"/>
</dbReference>
<dbReference type="Gene3D" id="2.130.10.10">
    <property type="entry name" value="YVTN repeat-like/Quinoprotein amine dehydrogenase"/>
    <property type="match status" value="1"/>
</dbReference>
<dbReference type="InterPro" id="IPR015943">
    <property type="entry name" value="WD40/YVTN_repeat-like_dom_sf"/>
</dbReference>
<evidence type="ECO:0000256" key="3">
    <source>
        <dbReference type="ARBA" id="ARBA00022664"/>
    </source>
</evidence>
<dbReference type="OMA" id="LYVHPCG"/>
<dbReference type="EMBL" id="CDMY01000248">
    <property type="protein sequence ID" value="CEL96864.1"/>
    <property type="molecule type" value="Genomic_DNA"/>
</dbReference>
<keyword evidence="9" id="KW-1185">Reference proteome</keyword>
<evidence type="ECO:0000256" key="1">
    <source>
        <dbReference type="ARBA" id="ARBA00004123"/>
    </source>
</evidence>
<dbReference type="PhylomeDB" id="A0A0G4EJE0"/>
<dbReference type="SUPFAM" id="SSF50978">
    <property type="entry name" value="WD40 repeat-like"/>
    <property type="match status" value="1"/>
</dbReference>
<dbReference type="SMART" id="SM00320">
    <property type="entry name" value="WD40"/>
    <property type="match status" value="5"/>
</dbReference>
<accession>A0A0G4EJE0</accession>
<dbReference type="Proteomes" id="UP000041254">
    <property type="component" value="Unassembled WGS sequence"/>
</dbReference>
<reference evidence="8 9" key="1">
    <citation type="submission" date="2014-11" db="EMBL/GenBank/DDBJ databases">
        <authorList>
            <person name="Zhu J."/>
            <person name="Qi W."/>
            <person name="Song R."/>
        </authorList>
    </citation>
    <scope>NUCLEOTIDE SEQUENCE [LARGE SCALE GENOMIC DNA]</scope>
</reference>
<gene>
    <name evidence="8" type="ORF">Vbra_12067</name>
</gene>
<dbReference type="GO" id="GO:0005848">
    <property type="term" value="C:mRNA cleavage stimulating factor complex"/>
    <property type="evidence" value="ECO:0007669"/>
    <property type="project" value="InterPro"/>
</dbReference>
<keyword evidence="4" id="KW-0677">Repeat</keyword>
<evidence type="ECO:0000256" key="7">
    <source>
        <dbReference type="PROSITE-ProRule" id="PRU00221"/>
    </source>
</evidence>
<dbReference type="Pfam" id="PF00400">
    <property type="entry name" value="WD40"/>
    <property type="match status" value="4"/>
</dbReference>
<proteinExistence type="predicted"/>
<dbReference type="PRINTS" id="PR00320">
    <property type="entry name" value="GPROTEINBRPT"/>
</dbReference>
<dbReference type="GO" id="GO:0003723">
    <property type="term" value="F:RNA binding"/>
    <property type="evidence" value="ECO:0007669"/>
    <property type="project" value="TreeGrafter"/>
</dbReference>
<dbReference type="VEuPathDB" id="CryptoDB:Vbra_12067"/>
<keyword evidence="3" id="KW-0507">mRNA processing</keyword>
<dbReference type="InterPro" id="IPR019775">
    <property type="entry name" value="WD40_repeat_CS"/>
</dbReference>
<keyword evidence="5" id="KW-0539">Nucleus</keyword>
<dbReference type="PROSITE" id="PS50082">
    <property type="entry name" value="WD_REPEATS_2"/>
    <property type="match status" value="3"/>
</dbReference>
<sequence>MPAAKIGLYELVLRQLQDDGFADVAAALSSRTHISANSSVPDDHLFQLYEDKLFAHAYGNGASAATDDAGERRWVPVPTRAQPLHTPGAPLQSTDTTVEAAMECKESLRVLSSRVKTDCLHHAHQQTGERSGVSVVVSNDGQFVASSGSDCTVRVMFLSKLRATREASPRHERHHSERVLTRVYEDHTEPATSMAFHPRKPYLYTGSSDRTVKIFETNKNARKQRSSGEIQEAYPIRCMAMHPCGDFLLVGTAHPIIRLYDVNTLGCFIAFRQDQHHKSSINDLQCTSDGSVFASASADGVIQIWDAVSNRSINRLPNAHRSLAVETVRWSRNLTYLLSAGRDGRTRLWDMRKGEEVFVFAGGSRESYWRKSIFLYDERYVASISTDPSVRDVLLFNAGTGEALAPLHVYTSANQPARCADVAASPTQLAVSTVGSDARCRYLELSYAQDDRRTD</sequence>
<dbReference type="InterPro" id="IPR001680">
    <property type="entry name" value="WD40_rpt"/>
</dbReference>
<evidence type="ECO:0000313" key="8">
    <source>
        <dbReference type="EMBL" id="CEL96864.1"/>
    </source>
</evidence>
<protein>
    <recommendedName>
        <fullName evidence="6">Cleavage stimulation factor 50 kDa subunit</fullName>
    </recommendedName>
</protein>
<dbReference type="OrthoDB" id="71437at2759"/>
<dbReference type="PROSITE" id="PS00678">
    <property type="entry name" value="WD_REPEATS_1"/>
    <property type="match status" value="1"/>
</dbReference>
<evidence type="ECO:0000256" key="6">
    <source>
        <dbReference type="ARBA" id="ARBA00029851"/>
    </source>
</evidence>
<dbReference type="InterPro" id="IPR020472">
    <property type="entry name" value="WD40_PAC1"/>
</dbReference>
<dbReference type="PANTHER" id="PTHR44133">
    <property type="entry name" value="CLEAVAGE STIMULATION FACTOR SUBUNIT 1"/>
    <property type="match status" value="1"/>
</dbReference>
<evidence type="ECO:0000256" key="4">
    <source>
        <dbReference type="ARBA" id="ARBA00022737"/>
    </source>
</evidence>
<dbReference type="InParanoid" id="A0A0G4EJE0"/>
<comment type="subcellular location">
    <subcellularLocation>
        <location evidence="1">Nucleus</location>
    </subcellularLocation>
</comment>
<evidence type="ECO:0000256" key="2">
    <source>
        <dbReference type="ARBA" id="ARBA00022574"/>
    </source>
</evidence>
<dbReference type="STRING" id="1169540.A0A0G4EJE0"/>
<dbReference type="PROSITE" id="PS50294">
    <property type="entry name" value="WD_REPEATS_REGION"/>
    <property type="match status" value="3"/>
</dbReference>
<dbReference type="InterPro" id="IPR036322">
    <property type="entry name" value="WD40_repeat_dom_sf"/>
</dbReference>
<keyword evidence="2 7" id="KW-0853">WD repeat</keyword>
<feature type="repeat" description="WD" evidence="7">
    <location>
        <begin position="325"/>
        <end position="359"/>
    </location>
</feature>
<evidence type="ECO:0000256" key="5">
    <source>
        <dbReference type="ARBA" id="ARBA00023242"/>
    </source>
</evidence>
<name>A0A0G4EJE0_VITBC</name>
<dbReference type="PANTHER" id="PTHR44133:SF2">
    <property type="entry name" value="CLEAVAGE STIMULATION FACTOR SUBUNIT 1"/>
    <property type="match status" value="1"/>
</dbReference>
<dbReference type="AlphaFoldDB" id="A0A0G4EJE0"/>
<feature type="repeat" description="WD" evidence="7">
    <location>
        <begin position="184"/>
        <end position="225"/>
    </location>
</feature>
<dbReference type="InterPro" id="IPR044633">
    <property type="entry name" value="CstF1-like"/>
</dbReference>
<evidence type="ECO:0000313" key="9">
    <source>
        <dbReference type="Proteomes" id="UP000041254"/>
    </source>
</evidence>
<feature type="repeat" description="WD" evidence="7">
    <location>
        <begin position="274"/>
        <end position="315"/>
    </location>
</feature>
<organism evidence="8 9">
    <name type="scientific">Vitrella brassicaformis (strain CCMP3155)</name>
    <dbReference type="NCBI Taxonomy" id="1169540"/>
    <lineage>
        <taxon>Eukaryota</taxon>
        <taxon>Sar</taxon>
        <taxon>Alveolata</taxon>
        <taxon>Colpodellida</taxon>
        <taxon>Vitrellaceae</taxon>
        <taxon>Vitrella</taxon>
    </lineage>
</organism>